<reference evidence="2 3" key="1">
    <citation type="submission" date="2019-02" db="EMBL/GenBank/DDBJ databases">
        <title>Deep-cultivation of Planctomycetes and their phenomic and genomic characterization uncovers novel biology.</title>
        <authorList>
            <person name="Wiegand S."/>
            <person name="Jogler M."/>
            <person name="Boedeker C."/>
            <person name="Pinto D."/>
            <person name="Vollmers J."/>
            <person name="Rivas-Marin E."/>
            <person name="Kohn T."/>
            <person name="Peeters S.H."/>
            <person name="Heuer A."/>
            <person name="Rast P."/>
            <person name="Oberbeckmann S."/>
            <person name="Bunk B."/>
            <person name="Jeske O."/>
            <person name="Meyerdierks A."/>
            <person name="Storesund J.E."/>
            <person name="Kallscheuer N."/>
            <person name="Luecker S."/>
            <person name="Lage O.M."/>
            <person name="Pohl T."/>
            <person name="Merkel B.J."/>
            <person name="Hornburger P."/>
            <person name="Mueller R.-W."/>
            <person name="Bruemmer F."/>
            <person name="Labrenz M."/>
            <person name="Spormann A.M."/>
            <person name="Op den Camp H."/>
            <person name="Overmann J."/>
            <person name="Amann R."/>
            <person name="Jetten M.S.M."/>
            <person name="Mascher T."/>
            <person name="Medema M.H."/>
            <person name="Devos D.P."/>
            <person name="Kaster A.-K."/>
            <person name="Ovreas L."/>
            <person name="Rohde M."/>
            <person name="Galperin M.Y."/>
            <person name="Jogler C."/>
        </authorList>
    </citation>
    <scope>NUCLEOTIDE SEQUENCE [LARGE SCALE GENOMIC DNA]</scope>
    <source>
        <strain evidence="2 3">Mal4</strain>
    </source>
</reference>
<name>A0A517Z969_9PLAN</name>
<evidence type="ECO:0000313" key="2">
    <source>
        <dbReference type="EMBL" id="QDU39027.1"/>
    </source>
</evidence>
<dbReference type="Pfam" id="PF01740">
    <property type="entry name" value="STAS"/>
    <property type="match status" value="1"/>
</dbReference>
<dbReference type="SUPFAM" id="SSF52091">
    <property type="entry name" value="SpoIIaa-like"/>
    <property type="match status" value="1"/>
</dbReference>
<keyword evidence="3" id="KW-1185">Reference proteome</keyword>
<dbReference type="KEGG" id="mri:Mal4_33600"/>
<dbReference type="Gene3D" id="3.30.750.24">
    <property type="entry name" value="STAS domain"/>
    <property type="match status" value="1"/>
</dbReference>
<protein>
    <recommendedName>
        <fullName evidence="1">STAS domain-containing protein</fullName>
    </recommendedName>
</protein>
<dbReference type="CDD" id="cd07043">
    <property type="entry name" value="STAS_anti-anti-sigma_factors"/>
    <property type="match status" value="1"/>
</dbReference>
<evidence type="ECO:0000313" key="3">
    <source>
        <dbReference type="Proteomes" id="UP000320496"/>
    </source>
</evidence>
<dbReference type="Proteomes" id="UP000320496">
    <property type="component" value="Chromosome"/>
</dbReference>
<dbReference type="AlphaFoldDB" id="A0A517Z969"/>
<dbReference type="EMBL" id="CP036275">
    <property type="protein sequence ID" value="QDU39027.1"/>
    <property type="molecule type" value="Genomic_DNA"/>
</dbReference>
<proteinExistence type="predicted"/>
<dbReference type="OrthoDB" id="289401at2"/>
<sequence>MTPLNITLRSADQGIISIDVAGRISKDGWPPNRDPLVGRLGPEVYTSTILMNLRNADYIDSTGVEWLLWCHSRCEQAGGRLIVHSPNPMTDQLLRMMRMDLTLHLAGNEKDALELAGEFSNEHAGDH</sequence>
<gene>
    <name evidence="2" type="ORF">Mal4_33600</name>
</gene>
<feature type="domain" description="STAS" evidence="1">
    <location>
        <begin position="13"/>
        <end position="116"/>
    </location>
</feature>
<dbReference type="InterPro" id="IPR036513">
    <property type="entry name" value="STAS_dom_sf"/>
</dbReference>
<accession>A0A517Z969</accession>
<evidence type="ECO:0000259" key="1">
    <source>
        <dbReference type="PROSITE" id="PS50801"/>
    </source>
</evidence>
<dbReference type="PROSITE" id="PS50801">
    <property type="entry name" value="STAS"/>
    <property type="match status" value="1"/>
</dbReference>
<organism evidence="2 3">
    <name type="scientific">Maioricimonas rarisocia</name>
    <dbReference type="NCBI Taxonomy" id="2528026"/>
    <lineage>
        <taxon>Bacteria</taxon>
        <taxon>Pseudomonadati</taxon>
        <taxon>Planctomycetota</taxon>
        <taxon>Planctomycetia</taxon>
        <taxon>Planctomycetales</taxon>
        <taxon>Planctomycetaceae</taxon>
        <taxon>Maioricimonas</taxon>
    </lineage>
</organism>
<dbReference type="RefSeq" id="WP_145370253.1">
    <property type="nucleotide sequence ID" value="NZ_CP036275.1"/>
</dbReference>
<dbReference type="InterPro" id="IPR002645">
    <property type="entry name" value="STAS_dom"/>
</dbReference>